<name>A0A2H5Y5D8_9CHLR</name>
<protein>
    <recommendedName>
        <fullName evidence="4">FecR protein domain-containing protein</fullName>
    </recommendedName>
</protein>
<proteinExistence type="predicted"/>
<evidence type="ECO:0000313" key="2">
    <source>
        <dbReference type="EMBL" id="GBD08667.1"/>
    </source>
</evidence>
<evidence type="ECO:0000256" key="1">
    <source>
        <dbReference type="SAM" id="Phobius"/>
    </source>
</evidence>
<gene>
    <name evidence="2" type="ORF">HRbin22_00908</name>
</gene>
<keyword evidence="1" id="KW-1133">Transmembrane helix</keyword>
<evidence type="ECO:0000313" key="3">
    <source>
        <dbReference type="Proteomes" id="UP000236642"/>
    </source>
</evidence>
<dbReference type="Proteomes" id="UP000236642">
    <property type="component" value="Unassembled WGS sequence"/>
</dbReference>
<reference evidence="3" key="1">
    <citation type="submission" date="2017-09" db="EMBL/GenBank/DDBJ databases">
        <title>Metaegenomics of thermophilic ammonia-oxidizing enrichment culture.</title>
        <authorList>
            <person name="Kato S."/>
            <person name="Suzuki K."/>
        </authorList>
    </citation>
    <scope>NUCLEOTIDE SEQUENCE [LARGE SCALE GENOMIC DNA]</scope>
</reference>
<accession>A0A2H5Y5D8</accession>
<keyword evidence="1" id="KW-0812">Transmembrane</keyword>
<evidence type="ECO:0008006" key="4">
    <source>
        <dbReference type="Google" id="ProtNLM"/>
    </source>
</evidence>
<dbReference type="EMBL" id="BEHY01000015">
    <property type="protein sequence ID" value="GBD08667.1"/>
    <property type="molecule type" value="Genomic_DNA"/>
</dbReference>
<keyword evidence="1" id="KW-0472">Membrane</keyword>
<dbReference type="AlphaFoldDB" id="A0A2H5Y5D8"/>
<sequence length="440" mass="48712">MNSGDFASATRWTEAQVQRLAWIILLLSFVTCVGLSVLIPWQVLTYLRTSHIGTPARVSALSGVLRLEHPEREPVAITPGTPYSRLTEGDLLITDAQSQGLVIFSEPQFSAPQDLAAVQIYPNTQVEVRYARYPRFGISPEPARITLYVRAGRIRVIRLEGQRALELVIQTPHGQAEVLSGALAAEVQNDRTDFTVRSGEARVGNSAGIRTLKSDQRARIGLDGRVEGPLGAGRNLLPDLFRAPLPERNVEEPVPPGQWAIFRFVKQPGESPGKVAQDSEAGRRVLAISRSGFDHAQTGVFLLLNQDVRDFRSLQLHITLKILFQDVAVCGVVGTECPLMIRLEYKDINGNDRQWLQGFYAIGEVSPQTPESCLPQVCPPPYNVHVRVPLREWYTFDSGNLMESLRAIGAPPATLTRLRIYASGHSYSVMFSELELIGEE</sequence>
<organism evidence="2 3">
    <name type="scientific">Candidatus Thermoflexus japonica</name>
    <dbReference type="NCBI Taxonomy" id="2035417"/>
    <lineage>
        <taxon>Bacteria</taxon>
        <taxon>Bacillati</taxon>
        <taxon>Chloroflexota</taxon>
        <taxon>Thermoflexia</taxon>
        <taxon>Thermoflexales</taxon>
        <taxon>Thermoflexaceae</taxon>
        <taxon>Thermoflexus</taxon>
    </lineage>
</organism>
<comment type="caution">
    <text evidence="2">The sequence shown here is derived from an EMBL/GenBank/DDBJ whole genome shotgun (WGS) entry which is preliminary data.</text>
</comment>
<feature type="transmembrane region" description="Helical" evidence="1">
    <location>
        <begin position="20"/>
        <end position="41"/>
    </location>
</feature>